<protein>
    <submittedName>
        <fullName evidence="1">Uncharacterized protein</fullName>
    </submittedName>
</protein>
<reference evidence="1 2" key="2">
    <citation type="submission" date="2009-02" db="EMBL/GenBank/DDBJ databases">
        <title>Draft genome sequence of Clostridium methylpentosum (DSM 5476).</title>
        <authorList>
            <person name="Sudarsanam P."/>
            <person name="Ley R."/>
            <person name="Guruge J."/>
            <person name="Turnbaugh P.J."/>
            <person name="Mahowald M."/>
            <person name="Liep D."/>
            <person name="Gordon J."/>
        </authorList>
    </citation>
    <scope>NUCLEOTIDE SEQUENCE [LARGE SCALE GENOMIC DNA]</scope>
    <source>
        <strain evidence="1 2">DSM 5476</strain>
    </source>
</reference>
<dbReference type="HOGENOM" id="CLU_2477871_0_0_9"/>
<evidence type="ECO:0000313" key="2">
    <source>
        <dbReference type="Proteomes" id="UP000003340"/>
    </source>
</evidence>
<proteinExistence type="predicted"/>
<organism evidence="1 2">
    <name type="scientific">[Clostridium] methylpentosum DSM 5476</name>
    <dbReference type="NCBI Taxonomy" id="537013"/>
    <lineage>
        <taxon>Bacteria</taxon>
        <taxon>Bacillati</taxon>
        <taxon>Bacillota</taxon>
        <taxon>Clostridia</taxon>
        <taxon>Eubacteriales</taxon>
        <taxon>Oscillospiraceae</taxon>
        <taxon>Oscillospiraceae incertae sedis</taxon>
    </lineage>
</organism>
<dbReference type="Proteomes" id="UP000003340">
    <property type="component" value="Unassembled WGS sequence"/>
</dbReference>
<sequence length="87" mass="9955">MTTPHNASGCWRKLLPFISLKLYVLSTKKSRIFHTLGCQKICFDKRNLAFGSRCVELARRECRKTGILRGKGPFLKQSIFAARSNHD</sequence>
<name>C0EC52_9FIRM</name>
<reference evidence="1 2" key="1">
    <citation type="submission" date="2009-01" db="EMBL/GenBank/DDBJ databases">
        <authorList>
            <person name="Fulton L."/>
            <person name="Clifton S."/>
            <person name="Fulton B."/>
            <person name="Xu J."/>
            <person name="Minx P."/>
            <person name="Pepin K.H."/>
            <person name="Johnson M."/>
            <person name="Bhonagiri V."/>
            <person name="Nash W.E."/>
            <person name="Mardis E.R."/>
            <person name="Wilson R.K."/>
        </authorList>
    </citation>
    <scope>NUCLEOTIDE SEQUENCE [LARGE SCALE GENOMIC DNA]</scope>
    <source>
        <strain evidence="1 2">DSM 5476</strain>
    </source>
</reference>
<evidence type="ECO:0000313" key="1">
    <source>
        <dbReference type="EMBL" id="EEG30942.1"/>
    </source>
</evidence>
<gene>
    <name evidence="1" type="ORF">CLOSTMETH_01421</name>
</gene>
<accession>C0EC52</accession>
<keyword evidence="2" id="KW-1185">Reference proteome</keyword>
<comment type="caution">
    <text evidence="1">The sequence shown here is derived from an EMBL/GenBank/DDBJ whole genome shotgun (WGS) entry which is preliminary data.</text>
</comment>
<dbReference type="AlphaFoldDB" id="C0EC52"/>
<dbReference type="EMBL" id="ACEC01000046">
    <property type="protein sequence ID" value="EEG30942.1"/>
    <property type="molecule type" value="Genomic_DNA"/>
</dbReference>
<dbReference type="STRING" id="537013.CLOSTMETH_01421"/>